<dbReference type="EMBL" id="MN740657">
    <property type="protein sequence ID" value="QHU06526.1"/>
    <property type="molecule type" value="Genomic_DNA"/>
</dbReference>
<accession>A0A6C0JNZ8</accession>
<dbReference type="AlphaFoldDB" id="A0A6C0JNZ8"/>
<sequence length="268" mass="28395">MSSSDYLRTKLAAMQRVVSVQKPTDSSAYTGKLRMAAARQGFFIDGTSKGSLRNNTDDAPMYGNNPHAPVSSFKSSAGEIPLSSDRTTFAGSTAAWYDIQAQNAGGKKNLLCVNPTSTISPPSFSYSSGSDHTRILASSCLTKTGGVTDSPGDPTFVDNTIRLSAGVESKVTGCCGPQIEDANHTHSPGLPLNKQVEAIGKPFYIAPNPQPNNVARKQGGGYLGPQVGYVENKQGFVEPTRPIPKAPGPQGQRKAVLRINDPTFFSKI</sequence>
<proteinExistence type="predicted"/>
<organism evidence="1">
    <name type="scientific">viral metagenome</name>
    <dbReference type="NCBI Taxonomy" id="1070528"/>
    <lineage>
        <taxon>unclassified sequences</taxon>
        <taxon>metagenomes</taxon>
        <taxon>organismal metagenomes</taxon>
    </lineage>
</organism>
<protein>
    <submittedName>
        <fullName evidence="1">Uncharacterized protein</fullName>
    </submittedName>
</protein>
<reference evidence="1" key="1">
    <citation type="journal article" date="2020" name="Nature">
        <title>Giant virus diversity and host interactions through global metagenomics.</title>
        <authorList>
            <person name="Schulz F."/>
            <person name="Roux S."/>
            <person name="Paez-Espino D."/>
            <person name="Jungbluth S."/>
            <person name="Walsh D.A."/>
            <person name="Denef V.J."/>
            <person name="McMahon K.D."/>
            <person name="Konstantinidis K.T."/>
            <person name="Eloe-Fadrosh E.A."/>
            <person name="Kyrpides N.C."/>
            <person name="Woyke T."/>
        </authorList>
    </citation>
    <scope>NUCLEOTIDE SEQUENCE</scope>
    <source>
        <strain evidence="1">GVMAG-S-1035315-10</strain>
    </source>
</reference>
<evidence type="ECO:0000313" key="1">
    <source>
        <dbReference type="EMBL" id="QHU06526.1"/>
    </source>
</evidence>
<name>A0A6C0JNZ8_9ZZZZ</name>